<gene>
    <name evidence="1" type="ORF">SAMN05443245_6878</name>
</gene>
<proteinExistence type="predicted"/>
<reference evidence="2" key="1">
    <citation type="submission" date="2016-10" db="EMBL/GenBank/DDBJ databases">
        <authorList>
            <person name="Varghese N."/>
        </authorList>
    </citation>
    <scope>NUCLEOTIDE SEQUENCE [LARGE SCALE GENOMIC DNA]</scope>
    <source>
        <strain evidence="2">GAS106B</strain>
    </source>
</reference>
<keyword evidence="2" id="KW-1185">Reference proteome</keyword>
<name>A0A1H1JNM0_9BURK</name>
<sequence>MGKTCTLTAVERLLLEENRFLVGYHESKGQSGHLLYAVSDLYARWLEEASMRNQAISLWERNKGNAIPNIGQMVGVLLEKLVGKQLPVAGALLAAFDWLAEASRRCHLRRTGAYAVRL</sequence>
<accession>A0A1H1JNM0</accession>
<dbReference type="Proteomes" id="UP000183487">
    <property type="component" value="Unassembled WGS sequence"/>
</dbReference>
<dbReference type="EMBL" id="FNKP01000003">
    <property type="protein sequence ID" value="SDR51265.1"/>
    <property type="molecule type" value="Genomic_DNA"/>
</dbReference>
<organism evidence="1 2">
    <name type="scientific">Paraburkholderia fungorum</name>
    <dbReference type="NCBI Taxonomy" id="134537"/>
    <lineage>
        <taxon>Bacteria</taxon>
        <taxon>Pseudomonadati</taxon>
        <taxon>Pseudomonadota</taxon>
        <taxon>Betaproteobacteria</taxon>
        <taxon>Burkholderiales</taxon>
        <taxon>Burkholderiaceae</taxon>
        <taxon>Paraburkholderia</taxon>
    </lineage>
</organism>
<evidence type="ECO:0000313" key="2">
    <source>
        <dbReference type="Proteomes" id="UP000183487"/>
    </source>
</evidence>
<protein>
    <submittedName>
        <fullName evidence="1">Uncharacterized protein</fullName>
    </submittedName>
</protein>
<dbReference type="AlphaFoldDB" id="A0A1H1JNM0"/>
<evidence type="ECO:0000313" key="1">
    <source>
        <dbReference type="EMBL" id="SDR51265.1"/>
    </source>
</evidence>